<protein>
    <recommendedName>
        <fullName evidence="4">RRM domain-containing protein</fullName>
    </recommendedName>
</protein>
<dbReference type="STRING" id="675120.N1PHX4"/>
<dbReference type="eggNOG" id="KOG0118">
    <property type="taxonomic scope" value="Eukaryota"/>
</dbReference>
<name>N1PHX4_DOTSN</name>
<dbReference type="AlphaFoldDB" id="N1PHX4"/>
<dbReference type="GO" id="GO:0003676">
    <property type="term" value="F:nucleic acid binding"/>
    <property type="evidence" value="ECO:0007669"/>
    <property type="project" value="InterPro"/>
</dbReference>
<dbReference type="Gene3D" id="3.30.70.330">
    <property type="match status" value="1"/>
</dbReference>
<dbReference type="InterPro" id="IPR035979">
    <property type="entry name" value="RBD_domain_sf"/>
</dbReference>
<evidence type="ECO:0008006" key="4">
    <source>
        <dbReference type="Google" id="ProtNLM"/>
    </source>
</evidence>
<reference evidence="3" key="1">
    <citation type="journal article" date="2012" name="PLoS Genet.">
        <title>The genomes of the fungal plant pathogens Cladosporium fulvum and Dothistroma septosporum reveal adaptation to different hosts and lifestyles but also signatures of common ancestry.</title>
        <authorList>
            <person name="de Wit P.J.G.M."/>
            <person name="van der Burgt A."/>
            <person name="Oekmen B."/>
            <person name="Stergiopoulos I."/>
            <person name="Abd-Elsalam K.A."/>
            <person name="Aerts A.L."/>
            <person name="Bahkali A.H."/>
            <person name="Beenen H.G."/>
            <person name="Chettri P."/>
            <person name="Cox M.P."/>
            <person name="Datema E."/>
            <person name="de Vries R.P."/>
            <person name="Dhillon B."/>
            <person name="Ganley A.R."/>
            <person name="Griffiths S.A."/>
            <person name="Guo Y."/>
            <person name="Hamelin R.C."/>
            <person name="Henrissat B."/>
            <person name="Kabir M.S."/>
            <person name="Jashni M.K."/>
            <person name="Kema G."/>
            <person name="Klaubauf S."/>
            <person name="Lapidus A."/>
            <person name="Levasseur A."/>
            <person name="Lindquist E."/>
            <person name="Mehrabi R."/>
            <person name="Ohm R.A."/>
            <person name="Owen T.J."/>
            <person name="Salamov A."/>
            <person name="Schwelm A."/>
            <person name="Schijlen E."/>
            <person name="Sun H."/>
            <person name="van den Burg H.A."/>
            <person name="van Ham R.C.H.J."/>
            <person name="Zhang S."/>
            <person name="Goodwin S.B."/>
            <person name="Grigoriev I.V."/>
            <person name="Collemare J."/>
            <person name="Bradshaw R.E."/>
        </authorList>
    </citation>
    <scope>NUCLEOTIDE SEQUENCE [LARGE SCALE GENOMIC DNA]</scope>
    <source>
        <strain evidence="3">NZE10 / CBS 128990</strain>
    </source>
</reference>
<reference evidence="2 3" key="2">
    <citation type="journal article" date="2012" name="PLoS Pathog.">
        <title>Diverse lifestyles and strategies of plant pathogenesis encoded in the genomes of eighteen Dothideomycetes fungi.</title>
        <authorList>
            <person name="Ohm R.A."/>
            <person name="Feau N."/>
            <person name="Henrissat B."/>
            <person name="Schoch C.L."/>
            <person name="Horwitz B.A."/>
            <person name="Barry K.W."/>
            <person name="Condon B.J."/>
            <person name="Copeland A.C."/>
            <person name="Dhillon B."/>
            <person name="Glaser F."/>
            <person name="Hesse C.N."/>
            <person name="Kosti I."/>
            <person name="LaButti K."/>
            <person name="Lindquist E.A."/>
            <person name="Lucas S."/>
            <person name="Salamov A.A."/>
            <person name="Bradshaw R.E."/>
            <person name="Ciuffetti L."/>
            <person name="Hamelin R.C."/>
            <person name="Kema G.H.J."/>
            <person name="Lawrence C."/>
            <person name="Scott J.A."/>
            <person name="Spatafora J.W."/>
            <person name="Turgeon B.G."/>
            <person name="de Wit P.J.G.M."/>
            <person name="Zhong S."/>
            <person name="Goodwin S.B."/>
            <person name="Grigoriev I.V."/>
        </authorList>
    </citation>
    <scope>NUCLEOTIDE SEQUENCE [LARGE SCALE GENOMIC DNA]</scope>
    <source>
        <strain evidence="3">NZE10 / CBS 128990</strain>
    </source>
</reference>
<dbReference type="Proteomes" id="UP000016933">
    <property type="component" value="Unassembled WGS sequence"/>
</dbReference>
<evidence type="ECO:0000313" key="2">
    <source>
        <dbReference type="EMBL" id="EME41709.1"/>
    </source>
</evidence>
<evidence type="ECO:0000256" key="1">
    <source>
        <dbReference type="SAM" id="MobiDB-lite"/>
    </source>
</evidence>
<gene>
    <name evidence="2" type="ORF">DOTSEDRAFT_156730</name>
</gene>
<dbReference type="OrthoDB" id="2935572at2759"/>
<dbReference type="EMBL" id="KB446542">
    <property type="protein sequence ID" value="EME41709.1"/>
    <property type="molecule type" value="Genomic_DNA"/>
</dbReference>
<dbReference type="InterPro" id="IPR012677">
    <property type="entry name" value="Nucleotide-bd_a/b_plait_sf"/>
</dbReference>
<sequence length="462" mass="50884">MAAIEKVTVDKSYFDALLRRYVFCTLLISMANVQCKHTSAQILERADPASVTISQVEYDSLLRVSREFELLKTSLYQGSLTSETLALLIAGASVPKSQEPVDSWADDFDDQPVIYCQPKLHSNAPVHFTGNPNGMLWRSQTKTGGFNPAPGSGAYKALEQRPSQASLQVPKSSRNISYGYLPSSIPDDTALEADSMMDDANTEMGTSAHNGSVRRTLYFCNLSPKTTYKDLASVVKGGKLLSITIRSERSATVTFLDAAADYLAWTKRNDVYVHARRVEVRWAERQFNLNEHIANKISTGATRNILIRNALGKGLTGERIRDDMEHIHGLVIIDVKYKNGNAWVSTNSIHNALFARTCMMSRTAYRGCKIEFYPDECDVPLPVRAKPPPADLQKPVKKDMPLSNRFDMLHMSSDGSSGSGEENRDALADLHGDPDSGSATDSVHIVPRAGVRLDFLESGSTA</sequence>
<proteinExistence type="predicted"/>
<accession>N1PHX4</accession>
<feature type="region of interest" description="Disordered" evidence="1">
    <location>
        <begin position="407"/>
        <end position="443"/>
    </location>
</feature>
<dbReference type="HOGENOM" id="CLU_043434_0_0_1"/>
<dbReference type="OMA" id="TNSIHNA"/>
<keyword evidence="3" id="KW-1185">Reference proteome</keyword>
<feature type="compositionally biased region" description="Basic and acidic residues" evidence="1">
    <location>
        <begin position="421"/>
        <end position="434"/>
    </location>
</feature>
<evidence type="ECO:0000313" key="3">
    <source>
        <dbReference type="Proteomes" id="UP000016933"/>
    </source>
</evidence>
<dbReference type="CDD" id="cd12261">
    <property type="entry name" value="RRM1_3_MRN1"/>
    <property type="match status" value="1"/>
</dbReference>
<organism evidence="2 3">
    <name type="scientific">Dothistroma septosporum (strain NZE10 / CBS 128990)</name>
    <name type="common">Red band needle blight fungus</name>
    <name type="synonym">Mycosphaerella pini</name>
    <dbReference type="NCBI Taxonomy" id="675120"/>
    <lineage>
        <taxon>Eukaryota</taxon>
        <taxon>Fungi</taxon>
        <taxon>Dikarya</taxon>
        <taxon>Ascomycota</taxon>
        <taxon>Pezizomycotina</taxon>
        <taxon>Dothideomycetes</taxon>
        <taxon>Dothideomycetidae</taxon>
        <taxon>Mycosphaerellales</taxon>
        <taxon>Mycosphaerellaceae</taxon>
        <taxon>Dothistroma</taxon>
    </lineage>
</organism>
<dbReference type="SUPFAM" id="SSF54928">
    <property type="entry name" value="RNA-binding domain, RBD"/>
    <property type="match status" value="1"/>
</dbReference>